<dbReference type="CDD" id="cd00834">
    <property type="entry name" value="KAS_I_II"/>
    <property type="match status" value="1"/>
</dbReference>
<evidence type="ECO:0000256" key="4">
    <source>
        <dbReference type="ARBA" id="ARBA00014657"/>
    </source>
</evidence>
<evidence type="ECO:0000256" key="6">
    <source>
        <dbReference type="ARBA" id="ARBA00022679"/>
    </source>
</evidence>
<keyword evidence="8" id="KW-0443">Lipid metabolism</keyword>
<dbReference type="GO" id="GO:0006633">
    <property type="term" value="P:fatty acid biosynthetic process"/>
    <property type="evidence" value="ECO:0007669"/>
    <property type="project" value="UniProtKB-UniRule"/>
</dbReference>
<comment type="catalytic activity">
    <reaction evidence="11">
        <text>(9Z)-hexadecenoyl-[ACP] + malonyl-[ACP] + H(+) = 3-oxo-(11Z)-octadecenoyl-[ACP] + holo-[ACP] + CO2</text>
        <dbReference type="Rhea" id="RHEA:55040"/>
        <dbReference type="Rhea" id="RHEA-COMP:9623"/>
        <dbReference type="Rhea" id="RHEA-COMP:9685"/>
        <dbReference type="Rhea" id="RHEA-COMP:10800"/>
        <dbReference type="Rhea" id="RHEA-COMP:14074"/>
        <dbReference type="ChEBI" id="CHEBI:15378"/>
        <dbReference type="ChEBI" id="CHEBI:16526"/>
        <dbReference type="ChEBI" id="CHEBI:64479"/>
        <dbReference type="ChEBI" id="CHEBI:78449"/>
        <dbReference type="ChEBI" id="CHEBI:83989"/>
        <dbReference type="ChEBI" id="CHEBI:138538"/>
        <dbReference type="EC" id="2.3.1.179"/>
    </reaction>
</comment>
<dbReference type="Pfam" id="PF00109">
    <property type="entry name" value="ketoacyl-synt"/>
    <property type="match status" value="1"/>
</dbReference>
<dbReference type="EMBL" id="LJUI01000097">
    <property type="protein sequence ID" value="KPK67984.1"/>
    <property type="molecule type" value="Genomic_DNA"/>
</dbReference>
<organism evidence="15 16">
    <name type="scientific">candidate division TA06 bacterium SM23_40</name>
    <dbReference type="NCBI Taxonomy" id="1703774"/>
    <lineage>
        <taxon>Bacteria</taxon>
        <taxon>Bacteria division TA06</taxon>
    </lineage>
</organism>
<evidence type="ECO:0000256" key="8">
    <source>
        <dbReference type="ARBA" id="ARBA00023098"/>
    </source>
</evidence>
<gene>
    <name evidence="15" type="ORF">AMJ82_09390</name>
</gene>
<dbReference type="PROSITE" id="PS52004">
    <property type="entry name" value="KS3_2"/>
    <property type="match status" value="1"/>
</dbReference>
<dbReference type="NCBIfam" id="NF004970">
    <property type="entry name" value="PRK06333.1"/>
    <property type="match status" value="1"/>
</dbReference>
<evidence type="ECO:0000256" key="5">
    <source>
        <dbReference type="ARBA" id="ARBA00022516"/>
    </source>
</evidence>
<feature type="active site" description="For beta-ketoacyl synthase activity" evidence="12">
    <location>
        <position position="163"/>
    </location>
</feature>
<evidence type="ECO:0000256" key="3">
    <source>
        <dbReference type="ARBA" id="ARBA00012356"/>
    </source>
</evidence>
<evidence type="ECO:0000256" key="1">
    <source>
        <dbReference type="ARBA" id="ARBA00005194"/>
    </source>
</evidence>
<protein>
    <recommendedName>
        <fullName evidence="4 11">3-oxoacyl-[acyl-carrier-protein] synthase 2</fullName>
        <ecNumber evidence="3 11">2.3.1.179</ecNumber>
    </recommendedName>
</protein>
<dbReference type="InterPro" id="IPR000794">
    <property type="entry name" value="Beta-ketoacyl_synthase"/>
</dbReference>
<evidence type="ECO:0000256" key="12">
    <source>
        <dbReference type="PIRSR" id="PIRSR000447-1"/>
    </source>
</evidence>
<evidence type="ECO:0000256" key="10">
    <source>
        <dbReference type="ARBA" id="ARBA00023315"/>
    </source>
</evidence>
<evidence type="ECO:0000256" key="11">
    <source>
        <dbReference type="PIRNR" id="PIRNR000447"/>
    </source>
</evidence>
<evidence type="ECO:0000259" key="14">
    <source>
        <dbReference type="PROSITE" id="PS52004"/>
    </source>
</evidence>
<comment type="similarity">
    <text evidence="2 11 13">Belongs to the thiolase-like superfamily. Beta-ketoacyl-ACP synthases family.</text>
</comment>
<evidence type="ECO:0000313" key="15">
    <source>
        <dbReference type="EMBL" id="KPK67984.1"/>
    </source>
</evidence>
<dbReference type="InterPro" id="IPR014030">
    <property type="entry name" value="Ketoacyl_synth_N"/>
</dbReference>
<dbReference type="PIRSF" id="PIRSF000447">
    <property type="entry name" value="KAS_II"/>
    <property type="match status" value="1"/>
</dbReference>
<dbReference type="NCBIfam" id="NF005589">
    <property type="entry name" value="PRK07314.1"/>
    <property type="match status" value="1"/>
</dbReference>
<comment type="catalytic activity">
    <reaction evidence="11">
        <text>a fatty acyl-[ACP] + malonyl-[ACP] + H(+) = a 3-oxoacyl-[ACP] + holo-[ACP] + CO2</text>
        <dbReference type="Rhea" id="RHEA:22836"/>
        <dbReference type="Rhea" id="RHEA-COMP:9623"/>
        <dbReference type="Rhea" id="RHEA-COMP:9685"/>
        <dbReference type="Rhea" id="RHEA-COMP:9916"/>
        <dbReference type="Rhea" id="RHEA-COMP:14125"/>
        <dbReference type="ChEBI" id="CHEBI:15378"/>
        <dbReference type="ChEBI" id="CHEBI:16526"/>
        <dbReference type="ChEBI" id="CHEBI:64479"/>
        <dbReference type="ChEBI" id="CHEBI:78449"/>
        <dbReference type="ChEBI" id="CHEBI:78776"/>
        <dbReference type="ChEBI" id="CHEBI:138651"/>
    </reaction>
</comment>
<dbReference type="PANTHER" id="PTHR11712:SF336">
    <property type="entry name" value="3-OXOACYL-[ACYL-CARRIER-PROTEIN] SYNTHASE, MITOCHONDRIAL"/>
    <property type="match status" value="1"/>
</dbReference>
<dbReference type="UniPathway" id="UPA00094"/>
<dbReference type="InterPro" id="IPR018201">
    <property type="entry name" value="Ketoacyl_synth_AS"/>
</dbReference>
<comment type="pathway">
    <text evidence="1 11">Lipid metabolism; fatty acid biosynthesis.</text>
</comment>
<keyword evidence="7" id="KW-0276">Fatty acid metabolism</keyword>
<comment type="function">
    <text evidence="11">Involved in the type II fatty acid elongation cycle. Catalyzes the elongation of a wide range of acyl-ACP by the addition of two carbons from malonyl-ACP to an acyl acceptor. Can efficiently catalyze the conversion of palmitoleoyl-ACP (cis-hexadec-9-enoyl-ACP) to cis-vaccenoyl-ACP (cis-octadec-11-enoyl-ACP), an essential step in the thermal regulation of fatty acid composition.</text>
</comment>
<evidence type="ECO:0000256" key="9">
    <source>
        <dbReference type="ARBA" id="ARBA00023160"/>
    </source>
</evidence>
<dbReference type="InterPro" id="IPR017568">
    <property type="entry name" value="3-oxoacyl-ACP_synth-2"/>
</dbReference>
<dbReference type="Pfam" id="PF02801">
    <property type="entry name" value="Ketoacyl-synt_C"/>
    <property type="match status" value="1"/>
</dbReference>
<evidence type="ECO:0000313" key="16">
    <source>
        <dbReference type="Proteomes" id="UP000051717"/>
    </source>
</evidence>
<dbReference type="FunFam" id="3.40.47.10:FF:000009">
    <property type="entry name" value="3-oxoacyl-[acyl-carrier-protein] synthase 2"/>
    <property type="match status" value="1"/>
</dbReference>
<evidence type="ECO:0000256" key="2">
    <source>
        <dbReference type="ARBA" id="ARBA00008467"/>
    </source>
</evidence>
<dbReference type="SMART" id="SM00825">
    <property type="entry name" value="PKS_KS"/>
    <property type="match status" value="1"/>
</dbReference>
<dbReference type="PATRIC" id="fig|1703774.3.peg.762"/>
<dbReference type="PANTHER" id="PTHR11712">
    <property type="entry name" value="POLYKETIDE SYNTHASE-RELATED"/>
    <property type="match status" value="1"/>
</dbReference>
<keyword evidence="9 11" id="KW-0275">Fatty acid biosynthesis</keyword>
<proteinExistence type="inferred from homology"/>
<accession>A0A0S8G588</accession>
<dbReference type="SUPFAM" id="SSF53901">
    <property type="entry name" value="Thiolase-like"/>
    <property type="match status" value="2"/>
</dbReference>
<dbReference type="GO" id="GO:0005829">
    <property type="term" value="C:cytosol"/>
    <property type="evidence" value="ECO:0007669"/>
    <property type="project" value="TreeGrafter"/>
</dbReference>
<keyword evidence="5 11" id="KW-0444">Lipid biosynthesis</keyword>
<dbReference type="NCBIfam" id="TIGR03150">
    <property type="entry name" value="fabF"/>
    <property type="match status" value="1"/>
</dbReference>
<dbReference type="AlphaFoldDB" id="A0A0S8G588"/>
<dbReference type="GO" id="GO:0004315">
    <property type="term" value="F:3-oxoacyl-[acyl-carrier-protein] synthase activity"/>
    <property type="evidence" value="ECO:0007669"/>
    <property type="project" value="UniProtKB-UniRule"/>
</dbReference>
<dbReference type="EC" id="2.3.1.179" evidence="3 11"/>
<evidence type="ECO:0000256" key="7">
    <source>
        <dbReference type="ARBA" id="ARBA00022832"/>
    </source>
</evidence>
<feature type="domain" description="Ketosynthase family 3 (KS3)" evidence="14">
    <location>
        <begin position="2"/>
        <end position="409"/>
    </location>
</feature>
<dbReference type="Gene3D" id="3.40.47.10">
    <property type="match status" value="1"/>
</dbReference>
<name>A0A0S8G588_UNCT6</name>
<keyword evidence="10 11" id="KW-0012">Acyltransferase</keyword>
<keyword evidence="6 11" id="KW-0808">Transferase</keyword>
<dbReference type="Proteomes" id="UP000051717">
    <property type="component" value="Unassembled WGS sequence"/>
</dbReference>
<comment type="caution">
    <text evidence="15">The sequence shown here is derived from an EMBL/GenBank/DDBJ whole genome shotgun (WGS) entry which is preliminary data.</text>
</comment>
<evidence type="ECO:0000256" key="13">
    <source>
        <dbReference type="RuleBase" id="RU003694"/>
    </source>
</evidence>
<sequence>MGRRVVVTGLGAVTPIGLTVDEFWKSALAGTSGIARITRFDPGRFSSQIAGEVKDFDPTPQIGKKEVRRMDRFVQFAYVATMEAVEQAGLDMLNIDTSRVAVIIGSGIGGVETWEQQHTKLIDHGPERISPFFIPMMIADMAAGKMAMVLGAHGPNYATVSACASGAHAIGQAYRSIQYGECDVAIAGGAEAPITPLSVGGFCVMRALSTRNEEPERASRPFDRDRDGFVIAEGAGIVVLEELSRAKARSAPVLAEVAGYGLSADAHHVTAPAPDGQGAALAMKMALRNGIDVVEVDYINAHGTSTELNDKYETIAIKKVFGEHARKIAVNATKSMTGHLLGAGGAIEFIATVMSIRDSMIHPTVNLENPDPECDLDYVPGEARQRDVNCAMSNSFGFGGHNVSLLVKKYRD</sequence>
<dbReference type="InterPro" id="IPR016039">
    <property type="entry name" value="Thiolase-like"/>
</dbReference>
<reference evidence="15 16" key="1">
    <citation type="journal article" date="2015" name="Microbiome">
        <title>Genomic resolution of linkages in carbon, nitrogen, and sulfur cycling among widespread estuary sediment bacteria.</title>
        <authorList>
            <person name="Baker B.J."/>
            <person name="Lazar C.S."/>
            <person name="Teske A.P."/>
            <person name="Dick G.J."/>
        </authorList>
    </citation>
    <scope>NUCLEOTIDE SEQUENCE [LARGE SCALE GENOMIC DNA]</scope>
    <source>
        <strain evidence="15">SM23_40</strain>
    </source>
</reference>
<dbReference type="InterPro" id="IPR020841">
    <property type="entry name" value="PKS_Beta-ketoAc_synthase_dom"/>
</dbReference>
<dbReference type="InterPro" id="IPR014031">
    <property type="entry name" value="Ketoacyl_synth_C"/>
</dbReference>
<dbReference type="PROSITE" id="PS00606">
    <property type="entry name" value="KS3_1"/>
    <property type="match status" value="1"/>
</dbReference>